<dbReference type="STRING" id="1095630.A0A2J6TRC6"/>
<dbReference type="GeneID" id="36590558"/>
<dbReference type="InterPro" id="IPR036291">
    <property type="entry name" value="NAD(P)-bd_dom_sf"/>
</dbReference>
<accession>A0A2J6TRC6</accession>
<name>A0A2J6TRC6_9HELO</name>
<dbReference type="InParanoid" id="A0A2J6TRC6"/>
<evidence type="ECO:0000256" key="1">
    <source>
        <dbReference type="ARBA" id="ARBA00023002"/>
    </source>
</evidence>
<dbReference type="InterPro" id="IPR002347">
    <property type="entry name" value="SDR_fam"/>
</dbReference>
<gene>
    <name evidence="2" type="ORF">K444DRAFT_625134</name>
</gene>
<evidence type="ECO:0000313" key="2">
    <source>
        <dbReference type="EMBL" id="PMD65569.1"/>
    </source>
</evidence>
<dbReference type="EMBL" id="KZ613746">
    <property type="protein sequence ID" value="PMD65569.1"/>
    <property type="molecule type" value="Genomic_DNA"/>
</dbReference>
<dbReference type="RefSeq" id="XP_024742473.1">
    <property type="nucleotide sequence ID" value="XM_024882481.1"/>
</dbReference>
<dbReference type="PRINTS" id="PR00081">
    <property type="entry name" value="GDHRDH"/>
</dbReference>
<dbReference type="Pfam" id="PF00106">
    <property type="entry name" value="adh_short"/>
    <property type="match status" value="1"/>
</dbReference>
<proteinExistence type="predicted"/>
<dbReference type="Gene3D" id="3.40.50.720">
    <property type="entry name" value="NAD(P)-binding Rossmann-like Domain"/>
    <property type="match status" value="1"/>
</dbReference>
<dbReference type="OrthoDB" id="542013at2759"/>
<dbReference type="GO" id="GO:0016491">
    <property type="term" value="F:oxidoreductase activity"/>
    <property type="evidence" value="ECO:0007669"/>
    <property type="project" value="UniProtKB-KW"/>
</dbReference>
<organism evidence="2 3">
    <name type="scientific">Hyaloscypha bicolor E</name>
    <dbReference type="NCBI Taxonomy" id="1095630"/>
    <lineage>
        <taxon>Eukaryota</taxon>
        <taxon>Fungi</taxon>
        <taxon>Dikarya</taxon>
        <taxon>Ascomycota</taxon>
        <taxon>Pezizomycotina</taxon>
        <taxon>Leotiomycetes</taxon>
        <taxon>Helotiales</taxon>
        <taxon>Hyaloscyphaceae</taxon>
        <taxon>Hyaloscypha</taxon>
        <taxon>Hyaloscypha bicolor</taxon>
    </lineage>
</organism>
<keyword evidence="1" id="KW-0560">Oxidoreductase</keyword>
<dbReference type="Proteomes" id="UP000235371">
    <property type="component" value="Unassembled WGS sequence"/>
</dbReference>
<dbReference type="PANTHER" id="PTHR43157">
    <property type="entry name" value="PHOSPHATIDYLINOSITOL-GLYCAN BIOSYNTHESIS CLASS F PROTEIN-RELATED"/>
    <property type="match status" value="1"/>
</dbReference>
<evidence type="ECO:0000313" key="3">
    <source>
        <dbReference type="Proteomes" id="UP000235371"/>
    </source>
</evidence>
<sequence>MVDSAPDKQGISMFWWAKHNPPKDPKTSFAGKTVLITGANVGLGLEAAVKFAALGASSLIFGVRSLQRGEDAKKLICQRTGYLSSNIKLFQLDMSAFASVKKFADTITKEVPRVDVAILNAGIAAPSYQVSPDGYEMSLQVNVISTALLAILLLPKLRQTTAKTGQPTHLEFVGSNGQAQVTSEMLKLGPEDKVVEKLSSKDFFNYMTQYQVSKLLLQYVVDSIASKTLSTFGESEVIVTTVCPGLCRTNLGREFGTFLKVTNGIFQQIFARSCEEGSRTLVSGAALGPEAHGKFWSHDVFYKKGELVTSEEGKVLQIRTWDEILQILRKFAPEVDGILNSKT</sequence>
<keyword evidence="3" id="KW-1185">Reference proteome</keyword>
<dbReference type="AlphaFoldDB" id="A0A2J6TRC6"/>
<reference evidence="2 3" key="1">
    <citation type="submission" date="2016-04" db="EMBL/GenBank/DDBJ databases">
        <title>A degradative enzymes factory behind the ericoid mycorrhizal symbiosis.</title>
        <authorList>
            <consortium name="DOE Joint Genome Institute"/>
            <person name="Martino E."/>
            <person name="Morin E."/>
            <person name="Grelet G."/>
            <person name="Kuo A."/>
            <person name="Kohler A."/>
            <person name="Daghino S."/>
            <person name="Barry K."/>
            <person name="Choi C."/>
            <person name="Cichocki N."/>
            <person name="Clum A."/>
            <person name="Copeland A."/>
            <person name="Hainaut M."/>
            <person name="Haridas S."/>
            <person name="Labutti K."/>
            <person name="Lindquist E."/>
            <person name="Lipzen A."/>
            <person name="Khouja H.-R."/>
            <person name="Murat C."/>
            <person name="Ohm R."/>
            <person name="Olson A."/>
            <person name="Spatafora J."/>
            <person name="Veneault-Fourrey C."/>
            <person name="Henrissat B."/>
            <person name="Grigoriev I."/>
            <person name="Martin F."/>
            <person name="Perotto S."/>
        </authorList>
    </citation>
    <scope>NUCLEOTIDE SEQUENCE [LARGE SCALE GENOMIC DNA]</scope>
    <source>
        <strain evidence="2 3">E</strain>
    </source>
</reference>
<protein>
    <submittedName>
        <fullName evidence="2">NAD(P)-binding protein</fullName>
    </submittedName>
</protein>
<dbReference type="PANTHER" id="PTHR43157:SF22">
    <property type="entry name" value="SHORT-CHAIN DEHYDROGENASE_REDUCTASE PHMF"/>
    <property type="match status" value="1"/>
</dbReference>
<dbReference type="SUPFAM" id="SSF51735">
    <property type="entry name" value="NAD(P)-binding Rossmann-fold domains"/>
    <property type="match status" value="1"/>
</dbReference>